<evidence type="ECO:0000256" key="2">
    <source>
        <dbReference type="ARBA" id="ARBA00004948"/>
    </source>
</evidence>
<keyword evidence="9" id="KW-0408">Iron</keyword>
<evidence type="ECO:0000256" key="7">
    <source>
        <dbReference type="ARBA" id="ARBA00022898"/>
    </source>
</evidence>
<dbReference type="Proteomes" id="UP000054785">
    <property type="component" value="Unassembled WGS sequence"/>
</dbReference>
<dbReference type="STRING" id="45065.Lgee_0150"/>
<protein>
    <recommendedName>
        <fullName evidence="10">Thiamine pyrimidine synthase</fullName>
    </recommendedName>
</protein>
<sequence length="313" mass="34733">MSELSSRTTLLLNWYANPYHAPIFVAYARGYYQDEGIKLAIVEPNDPGDVTEIVGLGHVDFGVKAMIHTVAARAKGYPLSSIGTLLDEPPTGLIALKSSGIRSFQDIAGKRVGYIGEFGKRIIDDLAKLAGIDPSSYQTVRIGMNVTDAICRDIIDTGIGFINFQRIELENLRGETVFLRLDQLAGLGCCCFCSIQFIVPEKTLQQAHLVKGFLNATQRGAAFTTEQPDKAWELFCQQKPALRTPLFRSIFTHTLPFFSRNLLNVERDWNKVGRYAKHLGVIDDTFDIGSCYTNNLLPDIPYSDIKAIACCIE</sequence>
<evidence type="ECO:0000256" key="10">
    <source>
        <dbReference type="ARBA" id="ARBA00033171"/>
    </source>
</evidence>
<dbReference type="GO" id="GO:0016740">
    <property type="term" value="F:transferase activity"/>
    <property type="evidence" value="ECO:0007669"/>
    <property type="project" value="UniProtKB-KW"/>
</dbReference>
<evidence type="ECO:0000256" key="1">
    <source>
        <dbReference type="ARBA" id="ARBA00003469"/>
    </source>
</evidence>
<reference evidence="12 13" key="1">
    <citation type="submission" date="2015-11" db="EMBL/GenBank/DDBJ databases">
        <title>Genomic analysis of 38 Legionella species identifies large and diverse effector repertoires.</title>
        <authorList>
            <person name="Burstein D."/>
            <person name="Amaro F."/>
            <person name="Zusman T."/>
            <person name="Lifshitz Z."/>
            <person name="Cohen O."/>
            <person name="Gilbert J.A."/>
            <person name="Pupko T."/>
            <person name="Shuman H.A."/>
            <person name="Segal G."/>
        </authorList>
    </citation>
    <scope>NUCLEOTIDE SEQUENCE [LARGE SCALE GENOMIC DNA]</scope>
    <source>
        <strain evidence="12 13">ATCC 49504</strain>
    </source>
</reference>
<dbReference type="GO" id="GO:0009228">
    <property type="term" value="P:thiamine biosynthetic process"/>
    <property type="evidence" value="ECO:0007669"/>
    <property type="project" value="UniProtKB-KW"/>
</dbReference>
<accession>A0A0W0U9Q7</accession>
<dbReference type="InterPro" id="IPR015168">
    <property type="entry name" value="SsuA/THI5"/>
</dbReference>
<comment type="pathway">
    <text evidence="2">Cofactor biosynthesis; thiamine diphosphate biosynthesis.</text>
</comment>
<proteinExistence type="inferred from homology"/>
<keyword evidence="5" id="KW-0808">Transferase</keyword>
<dbReference type="PATRIC" id="fig|45065.4.peg.164"/>
<comment type="similarity">
    <text evidence="3">Belongs to the NMT1/THI5 family.</text>
</comment>
<dbReference type="OrthoDB" id="5348911at2"/>
<keyword evidence="6" id="KW-0479">Metal-binding</keyword>
<dbReference type="Gene3D" id="3.40.190.10">
    <property type="entry name" value="Periplasmic binding protein-like II"/>
    <property type="match status" value="2"/>
</dbReference>
<comment type="function">
    <text evidence="1">Responsible for the formation of the pyrimidine heterocycle in the thiamine biosynthesis pathway. Catalyzes the formation of hydroxymethylpyrimidine phosphate (HMP-P) from histidine and pyridoxal phosphate (PLP). The protein uses PLP and the active site histidine to form HMP-P, generating an inactive enzyme. The enzyme can only undergo a single turnover, which suggests it is a suicide enzyme.</text>
</comment>
<evidence type="ECO:0000313" key="12">
    <source>
        <dbReference type="EMBL" id="KTD04397.1"/>
    </source>
</evidence>
<dbReference type="SUPFAM" id="SSF53850">
    <property type="entry name" value="Periplasmic binding protein-like II"/>
    <property type="match status" value="1"/>
</dbReference>
<evidence type="ECO:0000313" key="13">
    <source>
        <dbReference type="Proteomes" id="UP000054785"/>
    </source>
</evidence>
<evidence type="ECO:0000256" key="8">
    <source>
        <dbReference type="ARBA" id="ARBA00022977"/>
    </source>
</evidence>
<comment type="subunit">
    <text evidence="4">Homodimer.</text>
</comment>
<evidence type="ECO:0000256" key="5">
    <source>
        <dbReference type="ARBA" id="ARBA00022679"/>
    </source>
</evidence>
<dbReference type="RefSeq" id="WP_058387006.1">
    <property type="nucleotide sequence ID" value="NZ_CAAAHN010000015.1"/>
</dbReference>
<dbReference type="InterPro" id="IPR027939">
    <property type="entry name" value="NMT1/THI5"/>
</dbReference>
<organism evidence="12 13">
    <name type="scientific">Legionella geestiana</name>
    <dbReference type="NCBI Taxonomy" id="45065"/>
    <lineage>
        <taxon>Bacteria</taxon>
        <taxon>Pseudomonadati</taxon>
        <taxon>Pseudomonadota</taxon>
        <taxon>Gammaproteobacteria</taxon>
        <taxon>Legionellales</taxon>
        <taxon>Legionellaceae</taxon>
        <taxon>Legionella</taxon>
    </lineage>
</organism>
<dbReference type="AlphaFoldDB" id="A0A0W0U9Q7"/>
<dbReference type="EMBL" id="LNYC01000004">
    <property type="protein sequence ID" value="KTD04397.1"/>
    <property type="molecule type" value="Genomic_DNA"/>
</dbReference>
<keyword evidence="7" id="KW-0663">Pyridoxal phosphate</keyword>
<dbReference type="PANTHER" id="PTHR31528">
    <property type="entry name" value="4-AMINO-5-HYDROXYMETHYL-2-METHYLPYRIMIDINE PHOSPHATE SYNTHASE THI11-RELATED"/>
    <property type="match status" value="1"/>
</dbReference>
<name>A0A0W0U9Q7_9GAMM</name>
<evidence type="ECO:0000256" key="6">
    <source>
        <dbReference type="ARBA" id="ARBA00022723"/>
    </source>
</evidence>
<dbReference type="PANTHER" id="PTHR31528:SF1">
    <property type="entry name" value="4-AMINO-5-HYDROXYMETHYL-2-METHYLPYRIMIDINE PHOSPHATE SYNTHASE THI11-RELATED"/>
    <property type="match status" value="1"/>
</dbReference>
<evidence type="ECO:0000256" key="11">
    <source>
        <dbReference type="ARBA" id="ARBA00048179"/>
    </source>
</evidence>
<evidence type="ECO:0000256" key="3">
    <source>
        <dbReference type="ARBA" id="ARBA00009406"/>
    </source>
</evidence>
<keyword evidence="13" id="KW-1185">Reference proteome</keyword>
<evidence type="ECO:0000256" key="9">
    <source>
        <dbReference type="ARBA" id="ARBA00023004"/>
    </source>
</evidence>
<dbReference type="GO" id="GO:0046872">
    <property type="term" value="F:metal ion binding"/>
    <property type="evidence" value="ECO:0007669"/>
    <property type="project" value="UniProtKB-KW"/>
</dbReference>
<keyword evidence="8" id="KW-0784">Thiamine biosynthesis</keyword>
<comment type="caution">
    <text evidence="12">The sequence shown here is derived from an EMBL/GenBank/DDBJ whole genome shotgun (WGS) entry which is preliminary data.</text>
</comment>
<dbReference type="Pfam" id="PF09084">
    <property type="entry name" value="NMT1"/>
    <property type="match status" value="1"/>
</dbReference>
<comment type="catalytic activity">
    <reaction evidence="11">
        <text>N(6)-(pyridoxal phosphate)-L-lysyl-[4-amino-5-hydroxymethyl-2-methylpyrimidine phosphate synthase] + L-histidyl-[4-amino-5-hydroxymethyl-2-methylpyrimidine phosphate synthase] + 2 Fe(3+) + 4 H2O = L-lysyl-[4-amino-5-hydroxymethyl-2-methylpyrimidine phosphate synthase] + (2S)-2-amino-5-hydroxy-4-oxopentanoyl-[4-amino-5-hydroxymethyl-2-methylpyrimidine phosphate synthase] + 4-amino-2-methyl-5-(phosphooxymethyl)pyrimidine + 3-oxopropanoate + 2 Fe(2+) + 2 H(+)</text>
        <dbReference type="Rhea" id="RHEA:65756"/>
        <dbReference type="Rhea" id="RHEA-COMP:16892"/>
        <dbReference type="Rhea" id="RHEA-COMP:16893"/>
        <dbReference type="Rhea" id="RHEA-COMP:16894"/>
        <dbReference type="Rhea" id="RHEA-COMP:16895"/>
        <dbReference type="ChEBI" id="CHEBI:15377"/>
        <dbReference type="ChEBI" id="CHEBI:15378"/>
        <dbReference type="ChEBI" id="CHEBI:29033"/>
        <dbReference type="ChEBI" id="CHEBI:29034"/>
        <dbReference type="ChEBI" id="CHEBI:29969"/>
        <dbReference type="ChEBI" id="CHEBI:29979"/>
        <dbReference type="ChEBI" id="CHEBI:33190"/>
        <dbReference type="ChEBI" id="CHEBI:58354"/>
        <dbReference type="ChEBI" id="CHEBI:143915"/>
        <dbReference type="ChEBI" id="CHEBI:157692"/>
    </reaction>
    <physiologicalReaction direction="left-to-right" evidence="11">
        <dbReference type="Rhea" id="RHEA:65757"/>
    </physiologicalReaction>
</comment>
<evidence type="ECO:0000256" key="4">
    <source>
        <dbReference type="ARBA" id="ARBA00011738"/>
    </source>
</evidence>
<gene>
    <name evidence="12" type="primary">thi</name>
    <name evidence="12" type="ORF">Lgee_0150</name>
</gene>